<dbReference type="Proteomes" id="UP001652582">
    <property type="component" value="Chromosome 6"/>
</dbReference>
<dbReference type="AlphaFoldDB" id="A0A6J1NJV1"/>
<protein>
    <submittedName>
        <fullName evidence="2">Gloverin-like</fullName>
    </submittedName>
</protein>
<gene>
    <name evidence="2" type="primary">LOC112051047</name>
</gene>
<dbReference type="Pfam" id="PF10793">
    <property type="entry name" value="Gloverin"/>
    <property type="match status" value="1"/>
</dbReference>
<keyword evidence="1" id="KW-1185">Reference proteome</keyword>
<dbReference type="KEGG" id="bany:112051047"/>
<dbReference type="OrthoDB" id="7454098at2759"/>
<accession>A0A6J1NJV1</accession>
<evidence type="ECO:0000313" key="2">
    <source>
        <dbReference type="RefSeq" id="XP_023945277.2"/>
    </source>
</evidence>
<dbReference type="InterPro" id="IPR019729">
    <property type="entry name" value="Gloverin-like_protein"/>
</dbReference>
<dbReference type="GeneID" id="112051047"/>
<sequence>MNLECECRWPNLNWANERVRSPHVQVFSEVTMQILYILPAVFFAVVAQDFAALDTYPEWYVQNHLRERRDVTLDKKIGDGRVFGTLGQNDAGLFGKGGYEHQIFNDNRGKLDGQVYGTRVLGPYGDSSHLGGALKWQNPNAAASLDVSRQIHGGTSYQAAAGGRWPVGKNGDFSFQGTYGRQHGLPREYGGLANFNYHW</sequence>
<organism evidence="1 2">
    <name type="scientific">Bicyclus anynana</name>
    <name type="common">Squinting bush brown butterfly</name>
    <dbReference type="NCBI Taxonomy" id="110368"/>
    <lineage>
        <taxon>Eukaryota</taxon>
        <taxon>Metazoa</taxon>
        <taxon>Ecdysozoa</taxon>
        <taxon>Arthropoda</taxon>
        <taxon>Hexapoda</taxon>
        <taxon>Insecta</taxon>
        <taxon>Pterygota</taxon>
        <taxon>Neoptera</taxon>
        <taxon>Endopterygota</taxon>
        <taxon>Lepidoptera</taxon>
        <taxon>Glossata</taxon>
        <taxon>Ditrysia</taxon>
        <taxon>Papilionoidea</taxon>
        <taxon>Nymphalidae</taxon>
        <taxon>Satyrinae</taxon>
        <taxon>Satyrini</taxon>
        <taxon>Mycalesina</taxon>
        <taxon>Bicyclus</taxon>
    </lineage>
</organism>
<reference evidence="2" key="1">
    <citation type="submission" date="2025-08" db="UniProtKB">
        <authorList>
            <consortium name="RefSeq"/>
        </authorList>
    </citation>
    <scope>IDENTIFICATION</scope>
</reference>
<proteinExistence type="predicted"/>
<name>A0A6J1NJV1_BICAN</name>
<evidence type="ECO:0000313" key="1">
    <source>
        <dbReference type="Proteomes" id="UP001652582"/>
    </source>
</evidence>
<dbReference type="RefSeq" id="XP_023945277.2">
    <property type="nucleotide sequence ID" value="XM_024089509.2"/>
</dbReference>